<feature type="transmembrane region" description="Helical" evidence="1">
    <location>
        <begin position="201"/>
        <end position="224"/>
    </location>
</feature>
<feature type="transmembrane region" description="Helical" evidence="1">
    <location>
        <begin position="149"/>
        <end position="181"/>
    </location>
</feature>
<name>A0A914IEA7_GLORO</name>
<feature type="transmembrane region" description="Helical" evidence="1">
    <location>
        <begin position="70"/>
        <end position="93"/>
    </location>
</feature>
<evidence type="ECO:0000313" key="3">
    <source>
        <dbReference type="WBParaSite" id="Gr19_v10_g9428.t1"/>
    </source>
</evidence>
<keyword evidence="2" id="KW-1185">Reference proteome</keyword>
<proteinExistence type="predicted"/>
<sequence length="285" mass="33330">MELFLFRPNDYEKIYNCTNFNINSIPLEHRQYANESFALIFLCIVYYILYTPCIISLWKHKNKSTCYKLLHFIGIADLSMMWVIGLLHGWLALKGAMFCSYPTLIYLAGVLATSLWMVESSADMLLAIDRCIETISPRIWKILFSGDRIQLWLSLICLYGFFWVFFQKPAVFNGIFFAWLFNPFAGYHNDADGTFFVKLHVIHNVTIAICTPLIYVLFTIAFWYKQLHPQVEISRAKKMAFLQVFILSALNTVASFIYALMQYMEPSQWMITLTHFDWLSVHGVF</sequence>
<keyword evidence="1" id="KW-0472">Membrane</keyword>
<reference evidence="3" key="1">
    <citation type="submission" date="2022-11" db="UniProtKB">
        <authorList>
            <consortium name="WormBaseParasite"/>
        </authorList>
    </citation>
    <scope>IDENTIFICATION</scope>
</reference>
<accession>A0A914IEA7</accession>
<dbReference type="PANTHER" id="PTHR23021:SF11">
    <property type="entry name" value="SERPENTINE RECEPTOR, CLASS T"/>
    <property type="match status" value="1"/>
</dbReference>
<dbReference type="Proteomes" id="UP000887572">
    <property type="component" value="Unplaced"/>
</dbReference>
<keyword evidence="1" id="KW-1133">Transmembrane helix</keyword>
<feature type="transmembrane region" description="Helical" evidence="1">
    <location>
        <begin position="37"/>
        <end position="58"/>
    </location>
</feature>
<dbReference type="SUPFAM" id="SSF81321">
    <property type="entry name" value="Family A G protein-coupled receptor-like"/>
    <property type="match status" value="1"/>
</dbReference>
<protein>
    <submittedName>
        <fullName evidence="3">Uncharacterized protein</fullName>
    </submittedName>
</protein>
<dbReference type="InterPro" id="IPR019425">
    <property type="entry name" value="7TM_GPCR_serpentine_rcpt_Srt"/>
</dbReference>
<dbReference type="PANTHER" id="PTHR23021">
    <property type="entry name" value="SERPENTINE RECEPTOR, CLASS T"/>
    <property type="match status" value="1"/>
</dbReference>
<feature type="transmembrane region" description="Helical" evidence="1">
    <location>
        <begin position="240"/>
        <end position="261"/>
    </location>
</feature>
<feature type="transmembrane region" description="Helical" evidence="1">
    <location>
        <begin position="105"/>
        <end position="128"/>
    </location>
</feature>
<keyword evidence="1" id="KW-0812">Transmembrane</keyword>
<organism evidence="2 3">
    <name type="scientific">Globodera rostochiensis</name>
    <name type="common">Golden nematode worm</name>
    <name type="synonym">Heterodera rostochiensis</name>
    <dbReference type="NCBI Taxonomy" id="31243"/>
    <lineage>
        <taxon>Eukaryota</taxon>
        <taxon>Metazoa</taxon>
        <taxon>Ecdysozoa</taxon>
        <taxon>Nematoda</taxon>
        <taxon>Chromadorea</taxon>
        <taxon>Rhabditida</taxon>
        <taxon>Tylenchina</taxon>
        <taxon>Tylenchomorpha</taxon>
        <taxon>Tylenchoidea</taxon>
        <taxon>Heteroderidae</taxon>
        <taxon>Heteroderinae</taxon>
        <taxon>Globodera</taxon>
    </lineage>
</organism>
<evidence type="ECO:0000313" key="2">
    <source>
        <dbReference type="Proteomes" id="UP000887572"/>
    </source>
</evidence>
<dbReference type="WBParaSite" id="Gr19_v10_g9428.t1">
    <property type="protein sequence ID" value="Gr19_v10_g9428.t1"/>
    <property type="gene ID" value="Gr19_v10_g9428"/>
</dbReference>
<dbReference type="AlphaFoldDB" id="A0A914IEA7"/>
<evidence type="ECO:0000256" key="1">
    <source>
        <dbReference type="SAM" id="Phobius"/>
    </source>
</evidence>
<dbReference type="Pfam" id="PF10321">
    <property type="entry name" value="7TM_GPCR_Srt"/>
    <property type="match status" value="1"/>
</dbReference>